<dbReference type="AlphaFoldDB" id="A0A6G1F0W7"/>
<accession>A0A6G1F0W7</accession>
<proteinExistence type="predicted"/>
<organism evidence="1 2">
    <name type="scientific">Oryza meyeriana var. granulata</name>
    <dbReference type="NCBI Taxonomy" id="110450"/>
    <lineage>
        <taxon>Eukaryota</taxon>
        <taxon>Viridiplantae</taxon>
        <taxon>Streptophyta</taxon>
        <taxon>Embryophyta</taxon>
        <taxon>Tracheophyta</taxon>
        <taxon>Spermatophyta</taxon>
        <taxon>Magnoliopsida</taxon>
        <taxon>Liliopsida</taxon>
        <taxon>Poales</taxon>
        <taxon>Poaceae</taxon>
        <taxon>BOP clade</taxon>
        <taxon>Oryzoideae</taxon>
        <taxon>Oryzeae</taxon>
        <taxon>Oryzinae</taxon>
        <taxon>Oryza</taxon>
        <taxon>Oryza meyeriana</taxon>
    </lineage>
</organism>
<comment type="caution">
    <text evidence="1">The sequence shown here is derived from an EMBL/GenBank/DDBJ whole genome shotgun (WGS) entry which is preliminary data.</text>
</comment>
<evidence type="ECO:0000313" key="1">
    <source>
        <dbReference type="EMBL" id="KAF0930537.1"/>
    </source>
</evidence>
<name>A0A6G1F0W7_9ORYZ</name>
<keyword evidence="2" id="KW-1185">Reference proteome</keyword>
<dbReference type="OrthoDB" id="10677129at2759"/>
<sequence>MDHPPFVDHPLGEDFGVPCIPRGFCSACAGPVCFHCCPDHTTVHHPSMNAVVVEVSMVEGFPAISYAM</sequence>
<evidence type="ECO:0000313" key="2">
    <source>
        <dbReference type="Proteomes" id="UP000479710"/>
    </source>
</evidence>
<dbReference type="EMBL" id="SPHZ02000002">
    <property type="protein sequence ID" value="KAF0930537.1"/>
    <property type="molecule type" value="Genomic_DNA"/>
</dbReference>
<reference evidence="1 2" key="1">
    <citation type="submission" date="2019-11" db="EMBL/GenBank/DDBJ databases">
        <title>Whole genome sequence of Oryza granulata.</title>
        <authorList>
            <person name="Li W."/>
        </authorList>
    </citation>
    <scope>NUCLEOTIDE SEQUENCE [LARGE SCALE GENOMIC DNA]</scope>
    <source>
        <strain evidence="2">cv. Menghai</strain>
        <tissue evidence="1">Leaf</tissue>
    </source>
</reference>
<protein>
    <submittedName>
        <fullName evidence="1">Uncharacterized protein</fullName>
    </submittedName>
</protein>
<gene>
    <name evidence="1" type="ORF">E2562_033304</name>
</gene>
<dbReference type="Proteomes" id="UP000479710">
    <property type="component" value="Unassembled WGS sequence"/>
</dbReference>